<dbReference type="InterPro" id="IPR011324">
    <property type="entry name" value="Cytotoxic_necrot_fac-like_cat"/>
</dbReference>
<evidence type="ECO:0000313" key="4">
    <source>
        <dbReference type="EMBL" id="PNV74553.1"/>
    </source>
</evidence>
<keyword evidence="1 3" id="KW-0145">Chemotaxis</keyword>
<keyword evidence="5" id="KW-1185">Reference proteome</keyword>
<evidence type="ECO:0000256" key="2">
    <source>
        <dbReference type="ARBA" id="ARBA00022801"/>
    </source>
</evidence>
<gene>
    <name evidence="3" type="primary">cheD</name>
    <name evidence="4" type="ORF">BES34_013525</name>
</gene>
<dbReference type="Gene3D" id="3.30.1330.200">
    <property type="match status" value="1"/>
</dbReference>
<dbReference type="InterPro" id="IPR038592">
    <property type="entry name" value="CheD-like_sf"/>
</dbReference>
<organism evidence="4 5">
    <name type="scientific">Leptospira inadai serovar Lyme</name>
    <dbReference type="NCBI Taxonomy" id="293084"/>
    <lineage>
        <taxon>Bacteria</taxon>
        <taxon>Pseudomonadati</taxon>
        <taxon>Spirochaetota</taxon>
        <taxon>Spirochaetia</taxon>
        <taxon>Leptospirales</taxon>
        <taxon>Leptospiraceae</taxon>
        <taxon>Leptospira</taxon>
    </lineage>
</organism>
<dbReference type="EMBL" id="MCRM02000013">
    <property type="protein sequence ID" value="PNV74553.1"/>
    <property type="molecule type" value="Genomic_DNA"/>
</dbReference>
<evidence type="ECO:0000256" key="3">
    <source>
        <dbReference type="HAMAP-Rule" id="MF_01440"/>
    </source>
</evidence>
<sequence>MWNSMTDRPIQRIYVGEYFFSEEPVELKTLLGSCVSVCLFDSVSRFGGMNHILLPGSPSDTNTDFSTRFGVHAMEILINEFVKRGIPRKNLSAKIIGGGQIMTMSPELSIGAKNIYFARSFLEGEEIPIIAEEVGGQFYRNLRFFSDTAEVFVRRERTDFERKTIERQEQEYLRELERNITGHSSVIFF</sequence>
<dbReference type="PANTHER" id="PTHR35147:SF3">
    <property type="entry name" value="CHEMORECEPTOR GLUTAMINE DEAMIDASE CHED 1-RELATED"/>
    <property type="match status" value="1"/>
</dbReference>
<dbReference type="InterPro" id="IPR005659">
    <property type="entry name" value="Chemorcpt_Glu_NH3ase_CheD"/>
</dbReference>
<keyword evidence="2 3" id="KW-0378">Hydrolase</keyword>
<dbReference type="SUPFAM" id="SSF64438">
    <property type="entry name" value="CNF1/YfiH-like putative cysteine hydrolases"/>
    <property type="match status" value="1"/>
</dbReference>
<comment type="function">
    <text evidence="3">Probably deamidates glutamine residues to glutamate on methyl-accepting chemotaxis receptors (MCPs), playing an important role in chemotaxis.</text>
</comment>
<evidence type="ECO:0000313" key="5">
    <source>
        <dbReference type="Proteomes" id="UP000094669"/>
    </source>
</evidence>
<evidence type="ECO:0000256" key="1">
    <source>
        <dbReference type="ARBA" id="ARBA00022500"/>
    </source>
</evidence>
<comment type="catalytic activity">
    <reaction evidence="3">
        <text>L-glutaminyl-[protein] + H2O = L-glutamyl-[protein] + NH4(+)</text>
        <dbReference type="Rhea" id="RHEA:16441"/>
        <dbReference type="Rhea" id="RHEA-COMP:10207"/>
        <dbReference type="Rhea" id="RHEA-COMP:10208"/>
        <dbReference type="ChEBI" id="CHEBI:15377"/>
        <dbReference type="ChEBI" id="CHEBI:28938"/>
        <dbReference type="ChEBI" id="CHEBI:29973"/>
        <dbReference type="ChEBI" id="CHEBI:30011"/>
        <dbReference type="EC" id="3.5.1.44"/>
    </reaction>
</comment>
<proteinExistence type="inferred from homology"/>
<dbReference type="EC" id="3.5.1.44" evidence="3"/>
<comment type="caution">
    <text evidence="4">The sequence shown here is derived from an EMBL/GenBank/DDBJ whole genome shotgun (WGS) entry which is preliminary data.</text>
</comment>
<protein>
    <recommendedName>
        <fullName evidence="3">Probable chemoreceptor glutamine deamidase CheD</fullName>
        <ecNumber evidence="3">3.5.1.44</ecNumber>
    </recommendedName>
</protein>
<dbReference type="Pfam" id="PF03975">
    <property type="entry name" value="CheD"/>
    <property type="match status" value="1"/>
</dbReference>
<accession>A0ABX4YH02</accession>
<dbReference type="CDD" id="cd16352">
    <property type="entry name" value="CheD"/>
    <property type="match status" value="1"/>
</dbReference>
<comment type="similarity">
    <text evidence="3">Belongs to the CheD family.</text>
</comment>
<dbReference type="Proteomes" id="UP000094669">
    <property type="component" value="Unassembled WGS sequence"/>
</dbReference>
<reference evidence="4" key="1">
    <citation type="submission" date="2018-01" db="EMBL/GenBank/DDBJ databases">
        <title>Genomic characterization of Leptospira inadai serogroup Lyme isolated from captured rat in Brazil and comparative analysis with human reference strain.</title>
        <authorList>
            <person name="Moreno L.Z."/>
            <person name="Loureiro A.P."/>
            <person name="Miraglia F."/>
            <person name="Kremer F.S."/>
            <person name="Eslabao M.R."/>
            <person name="Dellagostin O.A."/>
            <person name="Lilenbaum W."/>
            <person name="Moreno A.M."/>
        </authorList>
    </citation>
    <scope>NUCLEOTIDE SEQUENCE [LARGE SCALE GENOMIC DNA]</scope>
    <source>
        <strain evidence="4">M34/99</strain>
    </source>
</reference>
<dbReference type="HAMAP" id="MF_01440">
    <property type="entry name" value="CheD"/>
    <property type="match status" value="1"/>
</dbReference>
<name>A0ABX4YH02_9LEPT</name>
<dbReference type="PANTHER" id="PTHR35147">
    <property type="entry name" value="CHEMORECEPTOR GLUTAMINE DEAMIDASE CHED-RELATED"/>
    <property type="match status" value="1"/>
</dbReference>